<dbReference type="EMBL" id="JAEFCI010010356">
    <property type="protein sequence ID" value="KAG5457260.1"/>
    <property type="molecule type" value="Genomic_DNA"/>
</dbReference>
<dbReference type="Proteomes" id="UP000673691">
    <property type="component" value="Unassembled WGS sequence"/>
</dbReference>
<evidence type="ECO:0000313" key="2">
    <source>
        <dbReference type="EMBL" id="KAG5457260.1"/>
    </source>
</evidence>
<proteinExistence type="predicted"/>
<sequence length="477" mass="51686">FLAAVAERIGRVEAASAGDVRDKPSLENLLAAPPATSPEGERGAMAALLTQYRLFPPPPPPPRDPQDRPACPHYVGEEVFVNLRSDKPTGGARIVALSPEARANGSAEAAEAAAAADPRYRGRVKVRYHDNGSTCHVRPGRLTHVHRTEDAGGPAGATLMLVCASTADYRRLARSQCRPSDNILEVGCSYGECTALLAAHCKRCVGVDIGAEVVAAARERHGGRANVEFEQYDVFEWNGHLARKERFAGEDVHAVFVDIGGNRELSTIVRLIPFIRREIRPRLIVVKSAKLARRAERHFAERSAGPDSPSVTALHGEERRRASSFGVFPRQDEFLRELQASALSSETKAGRKLGGAGAGVVDGDDAAAAAPADGGRFKRHPLKYPPRRLEGSGRPVCRFFNYGDTATTAWETATGPSSARNLEPPLRARLGFRRALPQDRNIYAGQAKCLRPASCLQAFFLTSRVRLQVAISIYLPE</sequence>
<dbReference type="InterPro" id="IPR029063">
    <property type="entry name" value="SAM-dependent_MTases_sf"/>
</dbReference>
<keyword evidence="3" id="KW-1185">Reference proteome</keyword>
<name>A0A8H7ZQA3_9FUNG</name>
<accession>A0A8H7ZQA3</accession>
<dbReference type="SUPFAM" id="SSF53335">
    <property type="entry name" value="S-adenosyl-L-methionine-dependent methyltransferases"/>
    <property type="match status" value="1"/>
</dbReference>
<dbReference type="AlphaFoldDB" id="A0A8H7ZQA3"/>
<dbReference type="InterPro" id="IPR041698">
    <property type="entry name" value="Methyltransf_25"/>
</dbReference>
<dbReference type="Gene3D" id="3.40.50.150">
    <property type="entry name" value="Vaccinia Virus protein VP39"/>
    <property type="match status" value="1"/>
</dbReference>
<gene>
    <name evidence="2" type="ORF">BJ554DRAFT_2775</name>
</gene>
<reference evidence="2 3" key="1">
    <citation type="journal article" name="Sci. Rep.">
        <title>Genome-scale phylogenetic analyses confirm Olpidium as the closest living zoosporic fungus to the non-flagellated, terrestrial fungi.</title>
        <authorList>
            <person name="Chang Y."/>
            <person name="Rochon D."/>
            <person name="Sekimoto S."/>
            <person name="Wang Y."/>
            <person name="Chovatia M."/>
            <person name="Sandor L."/>
            <person name="Salamov A."/>
            <person name="Grigoriev I.V."/>
            <person name="Stajich J.E."/>
            <person name="Spatafora J.W."/>
        </authorList>
    </citation>
    <scope>NUCLEOTIDE SEQUENCE [LARGE SCALE GENOMIC DNA]</scope>
    <source>
        <strain evidence="2">S191</strain>
    </source>
</reference>
<comment type="caution">
    <text evidence="2">The sequence shown here is derived from an EMBL/GenBank/DDBJ whole genome shotgun (WGS) entry which is preliminary data.</text>
</comment>
<evidence type="ECO:0000313" key="3">
    <source>
        <dbReference type="Proteomes" id="UP000673691"/>
    </source>
</evidence>
<evidence type="ECO:0000259" key="1">
    <source>
        <dbReference type="Pfam" id="PF13649"/>
    </source>
</evidence>
<feature type="domain" description="Methyltransferase" evidence="1">
    <location>
        <begin position="183"/>
        <end position="238"/>
    </location>
</feature>
<dbReference type="OrthoDB" id="542683at2759"/>
<dbReference type="CDD" id="cd02440">
    <property type="entry name" value="AdoMet_MTases"/>
    <property type="match status" value="1"/>
</dbReference>
<dbReference type="Pfam" id="PF13649">
    <property type="entry name" value="Methyltransf_25"/>
    <property type="match status" value="1"/>
</dbReference>
<organism evidence="2 3">
    <name type="scientific">Olpidium bornovanus</name>
    <dbReference type="NCBI Taxonomy" id="278681"/>
    <lineage>
        <taxon>Eukaryota</taxon>
        <taxon>Fungi</taxon>
        <taxon>Fungi incertae sedis</taxon>
        <taxon>Olpidiomycota</taxon>
        <taxon>Olpidiomycotina</taxon>
        <taxon>Olpidiomycetes</taxon>
        <taxon>Olpidiales</taxon>
        <taxon>Olpidiaceae</taxon>
        <taxon>Olpidium</taxon>
    </lineage>
</organism>
<feature type="non-terminal residue" evidence="2">
    <location>
        <position position="1"/>
    </location>
</feature>
<protein>
    <recommendedName>
        <fullName evidence="1">Methyltransferase domain-containing protein</fullName>
    </recommendedName>
</protein>